<dbReference type="VEuPathDB" id="VectorBase:GPAI021408"/>
<evidence type="ECO:0000256" key="1">
    <source>
        <dbReference type="SAM" id="Phobius"/>
    </source>
</evidence>
<protein>
    <submittedName>
        <fullName evidence="2">Uncharacterized protein</fullName>
    </submittedName>
</protein>
<keyword evidence="1" id="KW-1133">Transmembrane helix</keyword>
<dbReference type="AlphaFoldDB" id="A0A1A9ZPY7"/>
<keyword evidence="1" id="KW-0472">Membrane</keyword>
<accession>A0A1A9ZPY7</accession>
<reference evidence="2" key="2">
    <citation type="submission" date="2020-05" db="UniProtKB">
        <authorList>
            <consortium name="EnsemblMetazoa"/>
        </authorList>
    </citation>
    <scope>IDENTIFICATION</scope>
    <source>
        <strain evidence="2">IAEA</strain>
    </source>
</reference>
<evidence type="ECO:0000313" key="2">
    <source>
        <dbReference type="EnsemblMetazoa" id="GPAI021408-PA"/>
    </source>
</evidence>
<evidence type="ECO:0000313" key="3">
    <source>
        <dbReference type="Proteomes" id="UP000092445"/>
    </source>
</evidence>
<sequence>MLIFFPFPNNSAATAKPTQLAAATAVAAALLIYQLVVSSSAFSGSVLTIMIYINGQLLYYEIKFEMCSQKMRTDATYFRLNYKQNNGKMVDQNNTRFGQKFCHSYFMLTCLKSSSHTVCYITLHIIFGIRADERYQLKGSMCLGYICIVGYDSTCAYNAS</sequence>
<keyword evidence="1" id="KW-0812">Transmembrane</keyword>
<dbReference type="EnsemblMetazoa" id="GPAI021408-RA">
    <property type="protein sequence ID" value="GPAI021408-PA"/>
    <property type="gene ID" value="GPAI021408"/>
</dbReference>
<name>A0A1A9ZPY7_GLOPL</name>
<dbReference type="Proteomes" id="UP000092445">
    <property type="component" value="Unassembled WGS sequence"/>
</dbReference>
<keyword evidence="3" id="KW-1185">Reference proteome</keyword>
<organism evidence="2 3">
    <name type="scientific">Glossina pallidipes</name>
    <name type="common">Tsetse fly</name>
    <dbReference type="NCBI Taxonomy" id="7398"/>
    <lineage>
        <taxon>Eukaryota</taxon>
        <taxon>Metazoa</taxon>
        <taxon>Ecdysozoa</taxon>
        <taxon>Arthropoda</taxon>
        <taxon>Hexapoda</taxon>
        <taxon>Insecta</taxon>
        <taxon>Pterygota</taxon>
        <taxon>Neoptera</taxon>
        <taxon>Endopterygota</taxon>
        <taxon>Diptera</taxon>
        <taxon>Brachycera</taxon>
        <taxon>Muscomorpha</taxon>
        <taxon>Hippoboscoidea</taxon>
        <taxon>Glossinidae</taxon>
        <taxon>Glossina</taxon>
    </lineage>
</organism>
<feature type="transmembrane region" description="Helical" evidence="1">
    <location>
        <begin position="20"/>
        <end position="36"/>
    </location>
</feature>
<reference evidence="3" key="1">
    <citation type="submission" date="2014-03" db="EMBL/GenBank/DDBJ databases">
        <authorList>
            <person name="Aksoy S."/>
            <person name="Warren W."/>
            <person name="Wilson R.K."/>
        </authorList>
    </citation>
    <scope>NUCLEOTIDE SEQUENCE [LARGE SCALE GENOMIC DNA]</scope>
    <source>
        <strain evidence="3">IAEA</strain>
    </source>
</reference>
<proteinExistence type="predicted"/>